<feature type="region of interest" description="Disordered" evidence="1">
    <location>
        <begin position="51"/>
        <end position="70"/>
    </location>
</feature>
<feature type="non-terminal residue" evidence="2">
    <location>
        <position position="1"/>
    </location>
</feature>
<evidence type="ECO:0000313" key="2">
    <source>
        <dbReference type="EMBL" id="GFD37374.1"/>
    </source>
</evidence>
<feature type="non-terminal residue" evidence="2">
    <location>
        <position position="158"/>
    </location>
</feature>
<evidence type="ECO:0000256" key="1">
    <source>
        <dbReference type="SAM" id="MobiDB-lite"/>
    </source>
</evidence>
<organism evidence="2">
    <name type="scientific">Tanacetum cinerariifolium</name>
    <name type="common">Dalmatian daisy</name>
    <name type="synonym">Chrysanthemum cinerariifolium</name>
    <dbReference type="NCBI Taxonomy" id="118510"/>
    <lineage>
        <taxon>Eukaryota</taxon>
        <taxon>Viridiplantae</taxon>
        <taxon>Streptophyta</taxon>
        <taxon>Embryophyta</taxon>
        <taxon>Tracheophyta</taxon>
        <taxon>Spermatophyta</taxon>
        <taxon>Magnoliopsida</taxon>
        <taxon>eudicotyledons</taxon>
        <taxon>Gunneridae</taxon>
        <taxon>Pentapetalae</taxon>
        <taxon>asterids</taxon>
        <taxon>campanulids</taxon>
        <taxon>Asterales</taxon>
        <taxon>Asteraceae</taxon>
        <taxon>Asteroideae</taxon>
        <taxon>Anthemideae</taxon>
        <taxon>Anthemidinae</taxon>
        <taxon>Tanacetum</taxon>
    </lineage>
</organism>
<dbReference type="EMBL" id="BKCJ011484889">
    <property type="protein sequence ID" value="GFD37374.1"/>
    <property type="molecule type" value="Genomic_DNA"/>
</dbReference>
<reference evidence="2" key="1">
    <citation type="journal article" date="2019" name="Sci. Rep.">
        <title>Draft genome of Tanacetum cinerariifolium, the natural source of mosquito coil.</title>
        <authorList>
            <person name="Yamashiro T."/>
            <person name="Shiraishi A."/>
            <person name="Satake H."/>
            <person name="Nakayama K."/>
        </authorList>
    </citation>
    <scope>NUCLEOTIDE SEQUENCE</scope>
</reference>
<feature type="compositionally biased region" description="Polar residues" evidence="1">
    <location>
        <begin position="133"/>
        <end position="145"/>
    </location>
</feature>
<comment type="caution">
    <text evidence="2">The sequence shown here is derived from an EMBL/GenBank/DDBJ whole genome shotgun (WGS) entry which is preliminary data.</text>
</comment>
<gene>
    <name evidence="2" type="ORF">Tci_909343</name>
</gene>
<feature type="region of interest" description="Disordered" evidence="1">
    <location>
        <begin position="128"/>
        <end position="158"/>
    </location>
</feature>
<sequence>RKHEGPRHIGGLAHDFGVHQVADADAGPADGHRNHDAVEHPEVIELIAPAENEDRQQDANRGAVRSQPAFPDFEDVDGVVLVLIPIVEKDVAQPCAQHRTYHHVEGNNIDPIRPHALFFVDVREYERADNEAQGKQNAVPAQQQRPDFGDDGGNVPGN</sequence>
<protein>
    <submittedName>
        <fullName evidence="2">Uncharacterized protein</fullName>
    </submittedName>
</protein>
<accession>A0A699VZH4</accession>
<proteinExistence type="predicted"/>
<name>A0A699VZH4_TANCI</name>
<dbReference type="AlphaFoldDB" id="A0A699VZH4"/>